<dbReference type="PANTHER" id="PTHR46459:SF1">
    <property type="entry name" value="E1A-BINDING PROTEIN P400"/>
    <property type="match status" value="1"/>
</dbReference>
<keyword evidence="9" id="KW-0175">Coiled coil</keyword>
<dbReference type="GO" id="GO:0003682">
    <property type="term" value="F:chromatin binding"/>
    <property type="evidence" value="ECO:0007669"/>
    <property type="project" value="TreeGrafter"/>
</dbReference>
<comment type="similarity">
    <text evidence="2">Belongs to the EAF1 family.</text>
</comment>
<protein>
    <recommendedName>
        <fullName evidence="8">Vacuolar import and degradation protein 21</fullName>
    </recommendedName>
</protein>
<sequence length="1493" mass="163158">MSEVEPAGRLKLLQAKRAERSAIVTSRKRKLRELFAVATEVNGIPDHDFSNPDAPPTNPAEAKFLFECDILQGRKLNEANIPERQNPPFPALERYLRPPGPSTSGATLPTTAKESQGPIASTLSTATPFTKSFATDLQGHDDRGVPSPGQEVPGVPTDAAAIPSPLSQTVPNGPDLERPSPELPVATKESPTPAEAQLPSQENGVSISIDRPSSQAIDDREASQEVGSIQSEIPVDGAREPTPGDVRVSEAGEDDLSRQDQVIVTEDNEAVANVDAMDVDEQALPGRRDERHLSVQAPAVDGARLADALSSPGSTAQTATTPAIHEASTDTSPENEGLQYDEMEDIERSKAEEMNATTKEANDETEMSKQASDESMLSAPDAQLLKESEAAALAAPRATIEPTATRDEERLAPEEDAAGPETLPAATEGTPLAPAGEPVVEEKTANVADSQKLGHEPESSVEAPKSTVVSHLDVDAVRAVGTQGQEKFSQTHPLPQAPTGDHQPSAIQVQSVALGSSAATVNQELATQTLGITPQSMTGPSETSSAAHEDQAVSRALSRYQDNVVASGKKSPRKIPTVIFGTQAKKPQETALVPSRSQPGTLPSDDYFQPLFVQGFTSQSKWMKSIDVILSQAHKTVSTSDCSIAFLENQACRVLRRVYHLQQHDKWSLRQPKRCPEPTRPPSHWDVLLQEMKWMRTDFREERKWKRAVARNLAYACAEWVASDHEQRKALQVNAVIPPLNKAFAGSVAEEEIDFLPTPMPDLVPSGEAESPMDIDEEPKDWPLETIAPSAIFALPDDEVVFGLRRSQASDQLLEELPMYGEPLRTPKFDLTGPDFDPDARWRRPALPLSKYVEGQMVLSSNEPPGKRSRYQYEQEDESDGDRIVFDRSPGEAVKPPPQNTDVALFNPDMKPIRDRLHAGHQFRPPTEFNMPLQSFYESRSASQWTWAEDDELRALVREYSYNWSLISSMISTKSAFVSGAERRTPWECFERWVNLEGLPNDMSKTQYFKTYQNRIDAAQRVIMEQNQTAQQQVGPNGAVTPVPRRRPTTTMRVERRRNQKHLALIDAMRKLAKKRETALQKQQQVASMAAMRKVNEAQQQRIPNKTPRDYSLMRWERDQQLAEKMAQYAQRQQEAQRRAMAARAQGQVSQMAAAGGASQVPNMVGHVGAANPLAGVARVNTGQLQVPGQPRPRMPMQAHSNGMAAIQSQMAGGLVPPVSMSSMQQAQLASMQANHRLMQTPQPQPDLNLVLQARRIQDQQRQAVQMQQQQQQQQQHQQQAAQHQQHQQQQQQQQGAQSQPMQQSNSGVQQQGSPGGMRNGINGINQQNFLANTQAMMASFNATNGAGMATSPGAGLSMPTVATGSPRPHAVPQQRIPPNLAAQIGELENQIRSKNPNLTAEQARTVAVDNLQRYLVQRQTAAANAMSAAAGGATQQAMANGITASTSPHQYAQLLRAQQQAQAHQAAQAAAVQANQQHQRQSSAGATPVVGK</sequence>
<dbReference type="EMBL" id="JANBVO010000005">
    <property type="protein sequence ID" value="KAJ9151730.1"/>
    <property type="molecule type" value="Genomic_DNA"/>
</dbReference>
<feature type="compositionally biased region" description="Polar residues" evidence="10">
    <location>
        <begin position="311"/>
        <end position="321"/>
    </location>
</feature>
<dbReference type="PANTHER" id="PTHR46459">
    <property type="entry name" value="E1A-BINDING PROTEIN P400-RELATED"/>
    <property type="match status" value="1"/>
</dbReference>
<comment type="subcellular location">
    <subcellularLocation>
        <location evidence="1">Nucleus</location>
    </subcellularLocation>
</comment>
<dbReference type="InterPro" id="IPR001005">
    <property type="entry name" value="SANT/Myb"/>
</dbReference>
<feature type="domain" description="Myb-like" evidence="11">
    <location>
        <begin position="937"/>
        <end position="997"/>
    </location>
</feature>
<keyword evidence="3" id="KW-0227">DNA damage</keyword>
<accession>A0AA38S964</accession>
<dbReference type="SMART" id="SM00573">
    <property type="entry name" value="HSA"/>
    <property type="match status" value="1"/>
</dbReference>
<evidence type="ECO:0000256" key="4">
    <source>
        <dbReference type="ARBA" id="ARBA00022853"/>
    </source>
</evidence>
<proteinExistence type="inferred from homology"/>
<evidence type="ECO:0000313" key="13">
    <source>
        <dbReference type="EMBL" id="KAJ9151730.1"/>
    </source>
</evidence>
<evidence type="ECO:0000256" key="1">
    <source>
        <dbReference type="ARBA" id="ARBA00004123"/>
    </source>
</evidence>
<keyword evidence="5" id="KW-0234">DNA repair</keyword>
<feature type="coiled-coil region" evidence="9">
    <location>
        <begin position="1119"/>
        <end position="1146"/>
    </location>
</feature>
<dbReference type="GO" id="GO:0005634">
    <property type="term" value="C:nucleus"/>
    <property type="evidence" value="ECO:0007669"/>
    <property type="project" value="UniProtKB-SubCell"/>
</dbReference>
<reference evidence="13" key="1">
    <citation type="submission" date="2022-07" db="EMBL/GenBank/DDBJ databases">
        <title>Fungi with potential for degradation of polypropylene.</title>
        <authorList>
            <person name="Gostincar C."/>
        </authorList>
    </citation>
    <scope>NUCLEOTIDE SEQUENCE</scope>
    <source>
        <strain evidence="13">EXF-13308</strain>
    </source>
</reference>
<organism evidence="13 14">
    <name type="scientific">Pleurostoma richardsiae</name>
    <dbReference type="NCBI Taxonomy" id="41990"/>
    <lineage>
        <taxon>Eukaryota</taxon>
        <taxon>Fungi</taxon>
        <taxon>Dikarya</taxon>
        <taxon>Ascomycota</taxon>
        <taxon>Pezizomycotina</taxon>
        <taxon>Sordariomycetes</taxon>
        <taxon>Sordariomycetidae</taxon>
        <taxon>Calosphaeriales</taxon>
        <taxon>Pleurostomataceae</taxon>
        <taxon>Pleurostoma</taxon>
    </lineage>
</organism>
<evidence type="ECO:0000256" key="9">
    <source>
        <dbReference type="SAM" id="Coils"/>
    </source>
</evidence>
<dbReference type="SMART" id="SM00717">
    <property type="entry name" value="SANT"/>
    <property type="match status" value="1"/>
</dbReference>
<feature type="region of interest" description="Disordered" evidence="10">
    <location>
        <begin position="1275"/>
        <end position="1324"/>
    </location>
</feature>
<keyword evidence="14" id="KW-1185">Reference proteome</keyword>
<feature type="region of interest" description="Disordered" evidence="10">
    <location>
        <begin position="77"/>
        <end position="505"/>
    </location>
</feature>
<dbReference type="PROSITE" id="PS51204">
    <property type="entry name" value="HSA"/>
    <property type="match status" value="1"/>
</dbReference>
<dbReference type="GO" id="GO:0006325">
    <property type="term" value="P:chromatin organization"/>
    <property type="evidence" value="ECO:0007669"/>
    <property type="project" value="UniProtKB-KW"/>
</dbReference>
<keyword evidence="4" id="KW-0156">Chromatin regulator</keyword>
<evidence type="ECO:0000313" key="14">
    <source>
        <dbReference type="Proteomes" id="UP001174694"/>
    </source>
</evidence>
<feature type="region of interest" description="Disordered" evidence="10">
    <location>
        <begin position="856"/>
        <end position="882"/>
    </location>
</feature>
<feature type="compositionally biased region" description="Low complexity" evidence="10">
    <location>
        <begin position="1456"/>
        <end position="1485"/>
    </location>
</feature>
<evidence type="ECO:0000256" key="3">
    <source>
        <dbReference type="ARBA" id="ARBA00022763"/>
    </source>
</evidence>
<dbReference type="Proteomes" id="UP001174694">
    <property type="component" value="Unassembled WGS sequence"/>
</dbReference>
<evidence type="ECO:0000256" key="8">
    <source>
        <dbReference type="ARBA" id="ARBA00029670"/>
    </source>
</evidence>
<feature type="compositionally biased region" description="Basic and acidic residues" evidence="10">
    <location>
        <begin position="404"/>
        <end position="413"/>
    </location>
</feature>
<feature type="compositionally biased region" description="Polar residues" evidence="10">
    <location>
        <begin position="198"/>
        <end position="216"/>
    </location>
</feature>
<dbReference type="PROSITE" id="PS50090">
    <property type="entry name" value="MYB_LIKE"/>
    <property type="match status" value="1"/>
</dbReference>
<evidence type="ECO:0000259" key="11">
    <source>
        <dbReference type="PROSITE" id="PS50090"/>
    </source>
</evidence>
<evidence type="ECO:0000256" key="7">
    <source>
        <dbReference type="ARBA" id="ARBA00025178"/>
    </source>
</evidence>
<feature type="compositionally biased region" description="Basic and acidic residues" evidence="10">
    <location>
        <begin position="247"/>
        <end position="258"/>
    </location>
</feature>
<comment type="function">
    <text evidence="7">Component of the NuA4 histone acetyltransferase complex which is involved in transcriptional activation of selected genes principally by acetylation of nucleosomal histone H4 and H2A. The NuA4 complex is also involved in DNA repair.</text>
</comment>
<evidence type="ECO:0000256" key="6">
    <source>
        <dbReference type="ARBA" id="ARBA00023242"/>
    </source>
</evidence>
<dbReference type="SUPFAM" id="SSF46689">
    <property type="entry name" value="Homeodomain-like"/>
    <property type="match status" value="1"/>
</dbReference>
<feature type="region of interest" description="Disordered" evidence="10">
    <location>
        <begin position="1456"/>
        <end position="1493"/>
    </location>
</feature>
<dbReference type="Pfam" id="PF07529">
    <property type="entry name" value="HSA"/>
    <property type="match status" value="1"/>
</dbReference>
<dbReference type="GO" id="GO:0035267">
    <property type="term" value="C:NuA4 histone acetyltransferase complex"/>
    <property type="evidence" value="ECO:0007669"/>
    <property type="project" value="TreeGrafter"/>
</dbReference>
<evidence type="ECO:0000256" key="2">
    <source>
        <dbReference type="ARBA" id="ARBA00008913"/>
    </source>
</evidence>
<feature type="compositionally biased region" description="Polar residues" evidence="10">
    <location>
        <begin position="482"/>
        <end position="493"/>
    </location>
</feature>
<evidence type="ECO:0000256" key="10">
    <source>
        <dbReference type="SAM" id="MobiDB-lite"/>
    </source>
</evidence>
<dbReference type="CDD" id="cd00167">
    <property type="entry name" value="SANT"/>
    <property type="match status" value="1"/>
</dbReference>
<feature type="domain" description="HSA" evidence="12">
    <location>
        <begin position="672"/>
        <end position="746"/>
    </location>
</feature>
<dbReference type="InterPro" id="IPR014012">
    <property type="entry name" value="HSA_dom"/>
</dbReference>
<name>A0AA38S964_9PEZI</name>
<evidence type="ECO:0000256" key="5">
    <source>
        <dbReference type="ARBA" id="ARBA00023204"/>
    </source>
</evidence>
<gene>
    <name evidence="13" type="ORF">NKR23_g2847</name>
</gene>
<comment type="caution">
    <text evidence="13">The sequence shown here is derived from an EMBL/GenBank/DDBJ whole genome shotgun (WGS) entry which is preliminary data.</text>
</comment>
<feature type="compositionally biased region" description="Low complexity" evidence="10">
    <location>
        <begin position="1275"/>
        <end position="1313"/>
    </location>
</feature>
<dbReference type="GO" id="GO:0006281">
    <property type="term" value="P:DNA repair"/>
    <property type="evidence" value="ECO:0007669"/>
    <property type="project" value="UniProtKB-KW"/>
</dbReference>
<dbReference type="InterPro" id="IPR009057">
    <property type="entry name" value="Homeodomain-like_sf"/>
</dbReference>
<evidence type="ECO:0000259" key="12">
    <source>
        <dbReference type="PROSITE" id="PS51204"/>
    </source>
</evidence>
<feature type="compositionally biased region" description="Polar residues" evidence="10">
    <location>
        <begin position="102"/>
        <end position="135"/>
    </location>
</feature>
<feature type="compositionally biased region" description="Polar residues" evidence="10">
    <location>
        <begin position="533"/>
        <end position="546"/>
    </location>
</feature>
<dbReference type="Gene3D" id="1.10.10.60">
    <property type="entry name" value="Homeodomain-like"/>
    <property type="match status" value="1"/>
</dbReference>
<keyword evidence="6" id="KW-0539">Nucleus</keyword>
<dbReference type="Pfam" id="PF13921">
    <property type="entry name" value="Myb_DNA-bind_6"/>
    <property type="match status" value="1"/>
</dbReference>
<feature type="region of interest" description="Disordered" evidence="10">
    <location>
        <begin position="533"/>
        <end position="553"/>
    </location>
</feature>
<feature type="compositionally biased region" description="Low complexity" evidence="10">
    <location>
        <begin position="390"/>
        <end position="401"/>
    </location>
</feature>